<dbReference type="Pfam" id="PF07691">
    <property type="entry name" value="PA14"/>
    <property type="match status" value="1"/>
</dbReference>
<dbReference type="InterPro" id="IPR054470">
    <property type="entry name" value="FIMAH_dom"/>
</dbReference>
<dbReference type="InterPro" id="IPR008979">
    <property type="entry name" value="Galactose-bd-like_sf"/>
</dbReference>
<dbReference type="Pfam" id="PF22888">
    <property type="entry name" value="FIMAH"/>
    <property type="match status" value="1"/>
</dbReference>
<proteinExistence type="inferred from homology"/>
<feature type="domain" description="PA14" evidence="7">
    <location>
        <begin position="49"/>
        <end position="193"/>
    </location>
</feature>
<dbReference type="Gene3D" id="2.60.40.10">
    <property type="entry name" value="Immunoglobulins"/>
    <property type="match status" value="1"/>
</dbReference>
<dbReference type="SMART" id="SM00560">
    <property type="entry name" value="LamGL"/>
    <property type="match status" value="1"/>
</dbReference>
<gene>
    <name evidence="8" type="ORF">CLV35_2270</name>
</gene>
<evidence type="ECO:0000313" key="9">
    <source>
        <dbReference type="Proteomes" id="UP000281955"/>
    </source>
</evidence>
<dbReference type="InterPro" id="IPR051913">
    <property type="entry name" value="GH2_Domain-Containing"/>
</dbReference>
<dbReference type="PANTHER" id="PTHR42732:SF2">
    <property type="entry name" value="BETA-MANNOSIDASE"/>
    <property type="match status" value="1"/>
</dbReference>
<dbReference type="OrthoDB" id="9762066at2"/>
<dbReference type="SMART" id="SM00758">
    <property type="entry name" value="PA14"/>
    <property type="match status" value="1"/>
</dbReference>
<dbReference type="InterPro" id="IPR006104">
    <property type="entry name" value="Glyco_hydro_2_N"/>
</dbReference>
<comment type="similarity">
    <text evidence="1">Belongs to the glycosyl hydrolase 2 family.</text>
</comment>
<dbReference type="InterPro" id="IPR006102">
    <property type="entry name" value="Ig-like_GH2"/>
</dbReference>
<dbReference type="InParanoid" id="A0A420XNK9"/>
<evidence type="ECO:0000256" key="4">
    <source>
        <dbReference type="ARBA" id="ARBA00023157"/>
    </source>
</evidence>
<feature type="signal peptide" evidence="6">
    <location>
        <begin position="1"/>
        <end position="46"/>
    </location>
</feature>
<dbReference type="RefSeq" id="WP_121193595.1">
    <property type="nucleotide sequence ID" value="NZ_RBWV01000012.1"/>
</dbReference>
<evidence type="ECO:0000256" key="2">
    <source>
        <dbReference type="ARBA" id="ARBA00022729"/>
    </source>
</evidence>
<keyword evidence="9" id="KW-1185">Reference proteome</keyword>
<dbReference type="PROSITE" id="PS51820">
    <property type="entry name" value="PA14"/>
    <property type="match status" value="1"/>
</dbReference>
<evidence type="ECO:0000256" key="5">
    <source>
        <dbReference type="ARBA" id="ARBA00023295"/>
    </source>
</evidence>
<dbReference type="InterPro" id="IPR006558">
    <property type="entry name" value="LamG-like"/>
</dbReference>
<comment type="caution">
    <text evidence="8">The sequence shown here is derived from an EMBL/GenBank/DDBJ whole genome shotgun (WGS) entry which is preliminary data.</text>
</comment>
<evidence type="ECO:0000256" key="1">
    <source>
        <dbReference type="ARBA" id="ARBA00007401"/>
    </source>
</evidence>
<dbReference type="Pfam" id="PF13385">
    <property type="entry name" value="Laminin_G_3"/>
    <property type="match status" value="1"/>
</dbReference>
<dbReference type="PANTHER" id="PTHR42732">
    <property type="entry name" value="BETA-GALACTOSIDASE"/>
    <property type="match status" value="1"/>
</dbReference>
<dbReference type="SUPFAM" id="SSF49899">
    <property type="entry name" value="Concanavalin A-like lectins/glucanases"/>
    <property type="match status" value="1"/>
</dbReference>
<dbReference type="SUPFAM" id="SSF51445">
    <property type="entry name" value="(Trans)glycosidases"/>
    <property type="match status" value="1"/>
</dbReference>
<dbReference type="EMBL" id="RBWV01000012">
    <property type="protein sequence ID" value="RKS73779.1"/>
    <property type="molecule type" value="Genomic_DNA"/>
</dbReference>
<dbReference type="Gene3D" id="3.90.182.10">
    <property type="entry name" value="Toxin - Anthrax Protective Antigen,domain 1"/>
    <property type="match status" value="1"/>
</dbReference>
<evidence type="ECO:0000256" key="6">
    <source>
        <dbReference type="SAM" id="SignalP"/>
    </source>
</evidence>
<accession>A0A420XNK9</accession>
<keyword evidence="4" id="KW-1015">Disulfide bond</keyword>
<keyword evidence="3 8" id="KW-0378">Hydrolase</keyword>
<dbReference type="InterPro" id="IPR011658">
    <property type="entry name" value="PA14_dom"/>
</dbReference>
<keyword evidence="5" id="KW-0326">Glycosidase</keyword>
<dbReference type="InterPro" id="IPR017853">
    <property type="entry name" value="GH"/>
</dbReference>
<dbReference type="SUPFAM" id="SSF49785">
    <property type="entry name" value="Galactose-binding domain-like"/>
    <property type="match status" value="1"/>
</dbReference>
<dbReference type="SUPFAM" id="SSF49303">
    <property type="entry name" value="beta-Galactosidase/glucuronidase domain"/>
    <property type="match status" value="1"/>
</dbReference>
<dbReference type="Gene3D" id="3.20.20.80">
    <property type="entry name" value="Glycosidases"/>
    <property type="match status" value="1"/>
</dbReference>
<protein>
    <submittedName>
        <fullName evidence="8">Glycosyl hydrolase family 2</fullName>
    </submittedName>
</protein>
<dbReference type="InterPro" id="IPR037524">
    <property type="entry name" value="PA14/GLEYA"/>
</dbReference>
<dbReference type="Pfam" id="PF02837">
    <property type="entry name" value="Glyco_hydro_2_N"/>
    <property type="match status" value="1"/>
</dbReference>
<evidence type="ECO:0000313" key="8">
    <source>
        <dbReference type="EMBL" id="RKS73779.1"/>
    </source>
</evidence>
<dbReference type="GO" id="GO:0004553">
    <property type="term" value="F:hydrolase activity, hydrolyzing O-glycosyl compounds"/>
    <property type="evidence" value="ECO:0007669"/>
    <property type="project" value="InterPro"/>
</dbReference>
<dbReference type="InterPro" id="IPR013783">
    <property type="entry name" value="Ig-like_fold"/>
</dbReference>
<keyword evidence="2 6" id="KW-0732">Signal</keyword>
<feature type="chain" id="PRO_5019238387" evidence="6">
    <location>
        <begin position="47"/>
        <end position="1260"/>
    </location>
</feature>
<dbReference type="Pfam" id="PF00703">
    <property type="entry name" value="Glyco_hydro_2"/>
    <property type="match status" value="1"/>
</dbReference>
<organism evidence="8 9">
    <name type="scientific">Motilibacter peucedani</name>
    <dbReference type="NCBI Taxonomy" id="598650"/>
    <lineage>
        <taxon>Bacteria</taxon>
        <taxon>Bacillati</taxon>
        <taxon>Actinomycetota</taxon>
        <taxon>Actinomycetes</taxon>
        <taxon>Motilibacterales</taxon>
        <taxon>Motilibacteraceae</taxon>
        <taxon>Motilibacter</taxon>
    </lineage>
</organism>
<evidence type="ECO:0000256" key="3">
    <source>
        <dbReference type="ARBA" id="ARBA00022801"/>
    </source>
</evidence>
<evidence type="ECO:0000259" key="7">
    <source>
        <dbReference type="PROSITE" id="PS51820"/>
    </source>
</evidence>
<dbReference type="Gene3D" id="2.60.120.200">
    <property type="match status" value="1"/>
</dbReference>
<dbReference type="InterPro" id="IPR013320">
    <property type="entry name" value="ConA-like_dom_sf"/>
</dbReference>
<dbReference type="InterPro" id="IPR036156">
    <property type="entry name" value="Beta-gal/glucu_dom_sf"/>
</dbReference>
<dbReference type="SUPFAM" id="SSF56988">
    <property type="entry name" value="Anthrax protective antigen"/>
    <property type="match status" value="1"/>
</dbReference>
<sequence length="1260" mass="133094">MRPAQLHPEPPRSALRRRRPLLSRGVLGVAALALLGSFATAAPAQADPNPLHGLKGDYYRSSGAGIGDFHEFRTTQIDPNLDFGSLEGVLTSTTGQADQDSVRWTGQLVPDHSEAYTFSAIGDNGFRIWIGGQLVIDHWVDDWDNRQTSAPVQLEAGKRYDVKVEYFEDFGGSNLHLSWSSPSTPSEPIPASAFYLPEGYEPPVNGTAAVDASGTHATLDIDTDFKPLPADISQHVTVAVDDIAFPLASVALDGSDASKLILTTSTPITKGSLVRITYDGKSTLATTKKTLPEFNVAATNGSTYTLSTPWASQVSPSNALPDYPRPQLTRTKWQNLNGTWQFAATDSVDTPPVGQTLGEKILVPYPVESVLSGVQRHEDRMFYRRTFTVPADWNIGSGARLKLNFGAVDYAATVWVNGTKVAEHTGGYDQFSADITDAVTGSGPQEVIVGVVDTTDSGNQATGKQTNNPGGIFYTPASGIWQTVWLEPVAPAHVDSLKITSDVPGSDFKVTAESASASAGASVTVVASKDGKTYGSVTGAANTALTLSIANPHLWSPDDPYLYDLKVTLTDGGSTDTVGSYQGLRSIGLKVINGKQRIVLNGKPTFLLSTLDQGYWPDGIYTAPTDEALAFDLVQHKEMGFNTVRKHIKVEPDRWYYWADRLGLMVWQDIPAGFFTNDTARANFQTQLHRIVDQHDSDTSVIGFIPFNEGWGEWDRTVTGQIADSVKAQDPTRLVDAHSGVNCCASKGDSGHGDVIDWHMYNGPAFPSPDANRAAMDGEHGGYGLVIPGHTWPGGSLSNYGTDLKTTADLTNAYVSNTSQLIGAASCGLSGSVYTQITDVETELNGLWTYDRRVEKVDPAQVKAVNEKVIAAGASTGSVVVKPGKPGLVGTGYWPLDEGSGTVTEDLSGGAHDGTLVNGPTWTAGTSGKALQFNGSNQFVDTGAQVLDTSGSYTVSAWAKIDRTDGFATVVSQDGAQASDFFLQYSGADHVWAFSYPQTRALATGVGTPQVGRWYHLTGVRDLAAGEIRIYVDGKLAGSASVCGGANDPGNLVIGRGKFNGGAVDFFPGAIDSVHAYDRVLSDSEIASLAAGEPSVTRISDVSTALDRLAASGGVPASTARSLRSTLSAASAAEAAHDFGAMRAKLQSVRATLDAAPANITVAARTQLTALLDALLPARTPVQAVRQQVGTLTRSGDIVQSTANDLQSLVDSIESAQAAGDSATATQKAHALRDAVSGAKASKVSATAKSTLLPLVDALL</sequence>
<dbReference type="Gene3D" id="2.60.120.260">
    <property type="entry name" value="Galactose-binding domain-like"/>
    <property type="match status" value="1"/>
</dbReference>
<dbReference type="GO" id="GO:0005975">
    <property type="term" value="P:carbohydrate metabolic process"/>
    <property type="evidence" value="ECO:0007669"/>
    <property type="project" value="InterPro"/>
</dbReference>
<reference evidence="8 9" key="1">
    <citation type="submission" date="2018-10" db="EMBL/GenBank/DDBJ databases">
        <title>Genomic Encyclopedia of Archaeal and Bacterial Type Strains, Phase II (KMG-II): from individual species to whole genera.</title>
        <authorList>
            <person name="Goeker M."/>
        </authorList>
    </citation>
    <scope>NUCLEOTIDE SEQUENCE [LARGE SCALE GENOMIC DNA]</scope>
    <source>
        <strain evidence="8 9">RP-AC37</strain>
    </source>
</reference>
<name>A0A420XNK9_9ACTN</name>
<dbReference type="AlphaFoldDB" id="A0A420XNK9"/>
<dbReference type="Proteomes" id="UP000281955">
    <property type="component" value="Unassembled WGS sequence"/>
</dbReference>